<feature type="compositionally biased region" description="Low complexity" evidence="6">
    <location>
        <begin position="180"/>
        <end position="190"/>
    </location>
</feature>
<feature type="compositionally biased region" description="Low complexity" evidence="6">
    <location>
        <begin position="64"/>
        <end position="74"/>
    </location>
</feature>
<dbReference type="GO" id="GO:0046486">
    <property type="term" value="P:glycerolipid metabolic process"/>
    <property type="evidence" value="ECO:0007669"/>
    <property type="project" value="UniProtKB-ARBA"/>
</dbReference>
<dbReference type="Pfam" id="PF01734">
    <property type="entry name" value="Patatin"/>
    <property type="match status" value="1"/>
</dbReference>
<dbReference type="InterPro" id="IPR002641">
    <property type="entry name" value="PNPLA_dom"/>
</dbReference>
<keyword evidence="1 5" id="KW-0378">Hydrolase</keyword>
<feature type="compositionally biased region" description="Low complexity" evidence="6">
    <location>
        <begin position="389"/>
        <end position="404"/>
    </location>
</feature>
<dbReference type="HOGENOM" id="CLU_006422_0_0_1"/>
<dbReference type="PANTHER" id="PTHR24185">
    <property type="entry name" value="CALCIUM-INDEPENDENT PHOSPHOLIPASE A2-GAMMA"/>
    <property type="match status" value="1"/>
</dbReference>
<feature type="region of interest" description="Disordered" evidence="6">
    <location>
        <begin position="152"/>
        <end position="280"/>
    </location>
</feature>
<dbReference type="OrthoDB" id="4161490at2759"/>
<dbReference type="EMBL" id="KN847332">
    <property type="protein sequence ID" value="KIW47668.1"/>
    <property type="molecule type" value="Genomic_DNA"/>
</dbReference>
<dbReference type="STRING" id="215243.A0A0D2DX36"/>
<feature type="compositionally biased region" description="Low complexity" evidence="6">
    <location>
        <begin position="107"/>
        <end position="119"/>
    </location>
</feature>
<feature type="region of interest" description="Disordered" evidence="6">
    <location>
        <begin position="513"/>
        <end position="539"/>
    </location>
</feature>
<feature type="domain" description="B box-type" evidence="7">
    <location>
        <begin position="903"/>
        <end position="947"/>
    </location>
</feature>
<evidence type="ECO:0000256" key="6">
    <source>
        <dbReference type="SAM" id="MobiDB-lite"/>
    </source>
</evidence>
<dbReference type="PROSITE" id="PS50119">
    <property type="entry name" value="ZF_BBOX"/>
    <property type="match status" value="1"/>
</dbReference>
<feature type="compositionally biased region" description="Polar residues" evidence="6">
    <location>
        <begin position="513"/>
        <end position="526"/>
    </location>
</feature>
<feature type="domain" description="PNPLA" evidence="8">
    <location>
        <begin position="562"/>
        <end position="764"/>
    </location>
</feature>
<gene>
    <name evidence="9" type="ORF">PV06_00340</name>
</gene>
<dbReference type="RefSeq" id="XP_016267884.1">
    <property type="nucleotide sequence ID" value="XM_016400831.1"/>
</dbReference>
<feature type="short sequence motif" description="GXSXG" evidence="5">
    <location>
        <begin position="604"/>
        <end position="608"/>
    </location>
</feature>
<dbReference type="Proteomes" id="UP000053342">
    <property type="component" value="Unassembled WGS sequence"/>
</dbReference>
<feature type="compositionally biased region" description="Pro residues" evidence="6">
    <location>
        <begin position="191"/>
        <end position="202"/>
    </location>
</feature>
<feature type="compositionally biased region" description="Polar residues" evidence="6">
    <location>
        <begin position="310"/>
        <end position="320"/>
    </location>
</feature>
<sequence>MPSSLAKKSMNFLRDVYEAASSTDRPQLLQPQVFQPTAGLSNQFIQPGVQYPQSPASPHLQSIPPQGQYQPVQGFQQQQQYYPAYPGHLQAPSYDAWSAPSPAQGRPPTSSPTGSFGSPTNTNYAYGVVSPVSPPSPYPPYGLQQPMNFQQQYAHQRPPLPPRQPSQPWHSTGSQPTTTPANASPGSSYAAPPPSYSAPPTLPANHSNFNGFQPVAELPAHQHVPPRLPQRPATQSPHPGAPHELANVPSVQVQPSRAFASNNPSGPTTTYHELSGEPSLNVNVYRKQTVDRPVRKLPPAPVELPAVHQPSVSPPLSSGEPQQTATATPTTISAATPASSASPQIAPSASALSSASSGPAATPTSSVIQSPAMTHHDPRPAMNSTAGFSTSVPQSSPTPSAQPLAQSNALDMHSMNAALNDIRTASPSVSSPAITVSQASQSPYSALYPTAVVPVEGPSHDAAMAMYAQMTQSQTVWNSGSGQLVPVTSTQGTTTYNALQTHNASQAPQIYQGTSQWTNTPPQSQFARPDPPQSQSGFDPQADVLRVHHHSNGQTSRVRKILCLDGGGVRGLSELIIIDYLMDMLSDVRGARLEPWQEFDMIAGTSTGGLIALMLGRLRMSVSDCIKAYKEMSKDIFTPNHRTGNFASKSVDFLQGRGRFKSEPLEKSVKQMLTSLGLSEDELLSDRNPDSPAVFVCAVEGINSDAVVIRSYRSKEFDDLKDCRIWEAARATSAASTFFDPIKIGDRLYVDGALKHNNPIEKVDEESRGLWPDQERIIVSIGTGSAPGPDVTGDLKSLVDALKKIVTETEDTSNAFRKRNRRMVDEGYLYRFNVFHGLAEVGLAEHEAVGKISAHTATYLRRFDTAADIERCAKSLCDNGQRLGYIAGEELKTYKEVQRISTLKCEFCEQCHAGIPYSDGLFMCPECGMIICKDCHRVHDEHHMRKILRFRTMQYLPTLPGVPVGGSCWHCAEDSPKSRWQCDKCEASLCRRCAGNFERRDAFLKAHATEHPEHRSFLALYPPYWTMTTKWVTDHCPCTEVPPGAALGVHCERCHDVVQAGARTYNCRSCTAEFGSTQVICTNCYAREDPTHLSTHQWMTTDFILTSNSSVDTLAKGTKISFHCPLCPGQDILEGREHLHPHPNLQLLLTPLLVELCAANARQTCKREQMLADRAACLEPTTITCMTCLNYLCYNQRGSICLTKQCTWAYCGKCTMSRHVRHRHPTYQVEVTRPPSGIMNLLNCSICSLAIMACNYQGLWCSDCNSFCVCLNCIVKVNAGTLTLTEGMPHMKVLVQCKARKWEWYSKT</sequence>
<evidence type="ECO:0000256" key="2">
    <source>
        <dbReference type="ARBA" id="ARBA00022963"/>
    </source>
</evidence>
<dbReference type="GO" id="GO:0008270">
    <property type="term" value="F:zinc ion binding"/>
    <property type="evidence" value="ECO:0007669"/>
    <property type="project" value="UniProtKB-KW"/>
</dbReference>
<keyword evidence="2 5" id="KW-0442">Lipid degradation</keyword>
<evidence type="ECO:0000256" key="4">
    <source>
        <dbReference type="PROSITE-ProRule" id="PRU00024"/>
    </source>
</evidence>
<dbReference type="GO" id="GO:0016042">
    <property type="term" value="P:lipid catabolic process"/>
    <property type="evidence" value="ECO:0007669"/>
    <property type="project" value="UniProtKB-UniRule"/>
</dbReference>
<dbReference type="SUPFAM" id="SSF52151">
    <property type="entry name" value="FabD/lysophospholipase-like"/>
    <property type="match status" value="1"/>
</dbReference>
<keyword evidence="4" id="KW-0479">Metal-binding</keyword>
<dbReference type="Gene3D" id="3.40.1090.10">
    <property type="entry name" value="Cytosolic phospholipase A2 catalytic domain"/>
    <property type="match status" value="1"/>
</dbReference>
<evidence type="ECO:0000259" key="8">
    <source>
        <dbReference type="PROSITE" id="PS51635"/>
    </source>
</evidence>
<dbReference type="GeneID" id="27352414"/>
<feature type="compositionally biased region" description="Polar residues" evidence="6">
    <location>
        <begin position="51"/>
        <end position="60"/>
    </location>
</feature>
<feature type="short sequence motif" description="DGA/G" evidence="5">
    <location>
        <begin position="751"/>
        <end position="753"/>
    </location>
</feature>
<feature type="compositionally biased region" description="Polar residues" evidence="6">
    <location>
        <begin position="169"/>
        <end position="179"/>
    </location>
</feature>
<dbReference type="GO" id="GO:0016020">
    <property type="term" value="C:membrane"/>
    <property type="evidence" value="ECO:0007669"/>
    <property type="project" value="TreeGrafter"/>
</dbReference>
<keyword evidence="4" id="KW-0863">Zinc-finger</keyword>
<evidence type="ECO:0000256" key="5">
    <source>
        <dbReference type="PROSITE-ProRule" id="PRU01161"/>
    </source>
</evidence>
<dbReference type="PROSITE" id="PS51635">
    <property type="entry name" value="PNPLA"/>
    <property type="match status" value="1"/>
</dbReference>
<keyword evidence="10" id="KW-1185">Reference proteome</keyword>
<keyword evidence="4" id="KW-0862">Zinc</keyword>
<dbReference type="InterPro" id="IPR016035">
    <property type="entry name" value="Acyl_Trfase/lysoPLipase"/>
</dbReference>
<feature type="compositionally biased region" description="Polar residues" evidence="6">
    <location>
        <begin position="249"/>
        <end position="280"/>
    </location>
</feature>
<organism evidence="9 10">
    <name type="scientific">Exophiala oligosperma</name>
    <dbReference type="NCBI Taxonomy" id="215243"/>
    <lineage>
        <taxon>Eukaryota</taxon>
        <taxon>Fungi</taxon>
        <taxon>Dikarya</taxon>
        <taxon>Ascomycota</taxon>
        <taxon>Pezizomycotina</taxon>
        <taxon>Eurotiomycetes</taxon>
        <taxon>Chaetothyriomycetidae</taxon>
        <taxon>Chaetothyriales</taxon>
        <taxon>Herpotrichiellaceae</taxon>
        <taxon>Exophiala</taxon>
    </lineage>
</organism>
<evidence type="ECO:0000259" key="7">
    <source>
        <dbReference type="PROSITE" id="PS50119"/>
    </source>
</evidence>
<dbReference type="CDD" id="cd07216">
    <property type="entry name" value="Pat17_PNPLA8_PNPLA9_like3"/>
    <property type="match status" value="1"/>
</dbReference>
<evidence type="ECO:0008006" key="11">
    <source>
        <dbReference type="Google" id="ProtNLM"/>
    </source>
</evidence>
<dbReference type="GO" id="GO:0019369">
    <property type="term" value="P:arachidonate metabolic process"/>
    <property type="evidence" value="ECO:0007669"/>
    <property type="project" value="TreeGrafter"/>
</dbReference>
<dbReference type="GO" id="GO:0047499">
    <property type="term" value="F:calcium-independent phospholipase A2 activity"/>
    <property type="evidence" value="ECO:0007669"/>
    <property type="project" value="TreeGrafter"/>
</dbReference>
<feature type="compositionally biased region" description="Low complexity" evidence="6">
    <location>
        <begin position="321"/>
        <end position="366"/>
    </location>
</feature>
<evidence type="ECO:0000256" key="1">
    <source>
        <dbReference type="ARBA" id="ARBA00022801"/>
    </source>
</evidence>
<protein>
    <recommendedName>
        <fullName evidence="11">PNPLA domain-containing protein</fullName>
    </recommendedName>
</protein>
<evidence type="ECO:0000313" key="9">
    <source>
        <dbReference type="EMBL" id="KIW47668.1"/>
    </source>
</evidence>
<feature type="active site" description="Nucleophile" evidence="5">
    <location>
        <position position="606"/>
    </location>
</feature>
<proteinExistence type="predicted"/>
<feature type="region of interest" description="Disordered" evidence="6">
    <location>
        <begin position="93"/>
        <end position="119"/>
    </location>
</feature>
<feature type="region of interest" description="Disordered" evidence="6">
    <location>
        <begin position="51"/>
        <end position="74"/>
    </location>
</feature>
<evidence type="ECO:0000256" key="3">
    <source>
        <dbReference type="ARBA" id="ARBA00023098"/>
    </source>
</evidence>
<dbReference type="PANTHER" id="PTHR24185:SF1">
    <property type="entry name" value="CALCIUM-INDEPENDENT PHOSPHOLIPASE A2-GAMMA"/>
    <property type="match status" value="1"/>
</dbReference>
<accession>A0A0D2DX36</accession>
<reference evidence="9 10" key="1">
    <citation type="submission" date="2015-01" db="EMBL/GenBank/DDBJ databases">
        <title>The Genome Sequence of Exophiala oligosperma CBS72588.</title>
        <authorList>
            <consortium name="The Broad Institute Genomics Platform"/>
            <person name="Cuomo C."/>
            <person name="de Hoog S."/>
            <person name="Gorbushina A."/>
            <person name="Stielow B."/>
            <person name="Teixiera M."/>
            <person name="Abouelleil A."/>
            <person name="Chapman S.B."/>
            <person name="Priest M."/>
            <person name="Young S.K."/>
            <person name="Wortman J."/>
            <person name="Nusbaum C."/>
            <person name="Birren B."/>
        </authorList>
    </citation>
    <scope>NUCLEOTIDE SEQUENCE [LARGE SCALE GENOMIC DNA]</scope>
    <source>
        <strain evidence="9 10">CBS 72588</strain>
    </source>
</reference>
<dbReference type="VEuPathDB" id="FungiDB:PV06_00340"/>
<dbReference type="InterPro" id="IPR000315">
    <property type="entry name" value="Znf_B-box"/>
</dbReference>
<evidence type="ECO:0000313" key="10">
    <source>
        <dbReference type="Proteomes" id="UP000053342"/>
    </source>
</evidence>
<feature type="active site" description="Proton acceptor" evidence="5">
    <location>
        <position position="751"/>
    </location>
</feature>
<name>A0A0D2DX36_9EURO</name>
<feature type="short sequence motif" description="GXGXXG" evidence="5">
    <location>
        <begin position="566"/>
        <end position="571"/>
    </location>
</feature>
<feature type="region of interest" description="Disordered" evidence="6">
    <location>
        <begin position="296"/>
        <end position="404"/>
    </location>
</feature>
<keyword evidence="3 5" id="KW-0443">Lipid metabolism</keyword>